<proteinExistence type="predicted"/>
<dbReference type="Proteomes" id="UP000516314">
    <property type="component" value="Chromosome 3"/>
</dbReference>
<evidence type="ECO:0000313" key="2">
    <source>
        <dbReference type="Proteomes" id="UP000516314"/>
    </source>
</evidence>
<gene>
    <name evidence="1" type="ORF">AT9943_LOCUS12496</name>
</gene>
<protein>
    <submittedName>
        <fullName evidence="1">(thale cress) hypothetical protein</fullName>
    </submittedName>
</protein>
<sequence length="137" mass="14914">MFPPSTIFHDDDWLQLQADISISPTVDLSSPTTIPTLTTTSPPVTVTTLTSPLSLSHPMVLTPSSNSNPGWPGTRAKVAVLDDKSGQQNVLELKIMSTEYAKIWKSRMVLEVQLAGKKAINAAAFWNGLRGQKLKKI</sequence>
<dbReference type="EMBL" id="LR881468">
    <property type="protein sequence ID" value="CAD5324611.1"/>
    <property type="molecule type" value="Genomic_DNA"/>
</dbReference>
<evidence type="ECO:0000313" key="1">
    <source>
        <dbReference type="EMBL" id="CAD5324611.1"/>
    </source>
</evidence>
<organism evidence="1 2">
    <name type="scientific">Arabidopsis thaliana</name>
    <name type="common">Mouse-ear cress</name>
    <dbReference type="NCBI Taxonomy" id="3702"/>
    <lineage>
        <taxon>Eukaryota</taxon>
        <taxon>Viridiplantae</taxon>
        <taxon>Streptophyta</taxon>
        <taxon>Embryophyta</taxon>
        <taxon>Tracheophyta</taxon>
        <taxon>Spermatophyta</taxon>
        <taxon>Magnoliopsida</taxon>
        <taxon>eudicotyledons</taxon>
        <taxon>Gunneridae</taxon>
        <taxon>Pentapetalae</taxon>
        <taxon>rosids</taxon>
        <taxon>malvids</taxon>
        <taxon>Brassicales</taxon>
        <taxon>Brassicaceae</taxon>
        <taxon>Camelineae</taxon>
        <taxon>Arabidopsis</taxon>
    </lineage>
</organism>
<accession>A0A7G2EPL4</accession>
<reference evidence="1 2" key="1">
    <citation type="submission" date="2020-09" db="EMBL/GenBank/DDBJ databases">
        <authorList>
            <person name="Ashkenazy H."/>
        </authorList>
    </citation>
    <scope>NUCLEOTIDE SEQUENCE [LARGE SCALE GENOMIC DNA]</scope>
    <source>
        <strain evidence="2">cv. Cdm-0</strain>
    </source>
</reference>
<name>A0A7G2EPL4_ARATH</name>
<dbReference type="AlphaFoldDB" id="A0A7G2EPL4"/>